<dbReference type="Proteomes" id="UP001195483">
    <property type="component" value="Unassembled WGS sequence"/>
</dbReference>
<feature type="region of interest" description="Disordered" evidence="2">
    <location>
        <begin position="55"/>
        <end position="122"/>
    </location>
</feature>
<name>A0AAE0VMJ8_9BIVA</name>
<feature type="region of interest" description="Disordered" evidence="2">
    <location>
        <begin position="4364"/>
        <end position="4397"/>
    </location>
</feature>
<feature type="compositionally biased region" description="Basic residues" evidence="2">
    <location>
        <begin position="78"/>
        <end position="90"/>
    </location>
</feature>
<evidence type="ECO:0000256" key="1">
    <source>
        <dbReference type="SAM" id="Coils"/>
    </source>
</evidence>
<feature type="compositionally biased region" description="Basic and acidic residues" evidence="2">
    <location>
        <begin position="4276"/>
        <end position="4289"/>
    </location>
</feature>
<dbReference type="InterPro" id="IPR036869">
    <property type="entry name" value="J_dom_sf"/>
</dbReference>
<keyword evidence="1" id="KW-0175">Coiled coil</keyword>
<reference evidence="4" key="2">
    <citation type="journal article" date="2021" name="Genome Biol. Evol.">
        <title>Developing a high-quality reference genome for a parasitic bivalve with doubly uniparental inheritance (Bivalvia: Unionida).</title>
        <authorList>
            <person name="Smith C.H."/>
        </authorList>
    </citation>
    <scope>NUCLEOTIDE SEQUENCE</scope>
    <source>
        <strain evidence="4">CHS0354</strain>
        <tissue evidence="4">Mantle</tissue>
    </source>
</reference>
<reference evidence="4" key="3">
    <citation type="submission" date="2023-05" db="EMBL/GenBank/DDBJ databases">
        <authorList>
            <person name="Smith C.H."/>
        </authorList>
    </citation>
    <scope>NUCLEOTIDE SEQUENCE</scope>
    <source>
        <strain evidence="4">CHS0354</strain>
        <tissue evidence="4">Mantle</tissue>
    </source>
</reference>
<dbReference type="SUPFAM" id="SSF46565">
    <property type="entry name" value="Chaperone J-domain"/>
    <property type="match status" value="1"/>
</dbReference>
<evidence type="ECO:0000256" key="2">
    <source>
        <dbReference type="SAM" id="MobiDB-lite"/>
    </source>
</evidence>
<evidence type="ECO:0000259" key="3">
    <source>
        <dbReference type="SMART" id="SM00748"/>
    </source>
</evidence>
<dbReference type="Pfam" id="PF25794">
    <property type="entry name" value="SACS"/>
    <property type="match status" value="4"/>
</dbReference>
<dbReference type="SUPFAM" id="SSF55874">
    <property type="entry name" value="ATPase domain of HSP90 chaperone/DNA topoisomerase II/histidine kinase"/>
    <property type="match status" value="3"/>
</dbReference>
<keyword evidence="5" id="KW-1185">Reference proteome</keyword>
<evidence type="ECO:0000313" key="5">
    <source>
        <dbReference type="Proteomes" id="UP001195483"/>
    </source>
</evidence>
<protein>
    <recommendedName>
        <fullName evidence="3">HEPN domain-containing protein</fullName>
    </recommendedName>
</protein>
<feature type="compositionally biased region" description="Basic and acidic residues" evidence="2">
    <location>
        <begin position="4374"/>
        <end position="4384"/>
    </location>
</feature>
<feature type="coiled-coil region" evidence="1">
    <location>
        <begin position="4023"/>
        <end position="4050"/>
    </location>
</feature>
<feature type="compositionally biased region" description="Acidic residues" evidence="2">
    <location>
        <begin position="94"/>
        <end position="119"/>
    </location>
</feature>
<dbReference type="PANTHER" id="PTHR46919:SF2">
    <property type="entry name" value="SACSIN"/>
    <property type="match status" value="1"/>
</dbReference>
<gene>
    <name evidence="4" type="ORF">CHS0354_027567</name>
</gene>
<accession>A0AAE0VMJ8</accession>
<organism evidence="4 5">
    <name type="scientific">Potamilus streckersoni</name>
    <dbReference type="NCBI Taxonomy" id="2493646"/>
    <lineage>
        <taxon>Eukaryota</taxon>
        <taxon>Metazoa</taxon>
        <taxon>Spiralia</taxon>
        <taxon>Lophotrochozoa</taxon>
        <taxon>Mollusca</taxon>
        <taxon>Bivalvia</taxon>
        <taxon>Autobranchia</taxon>
        <taxon>Heteroconchia</taxon>
        <taxon>Palaeoheterodonta</taxon>
        <taxon>Unionida</taxon>
        <taxon>Unionoidea</taxon>
        <taxon>Unionidae</taxon>
        <taxon>Ambleminae</taxon>
        <taxon>Lampsilini</taxon>
        <taxon>Potamilus</taxon>
    </lineage>
</organism>
<dbReference type="EMBL" id="JAEAOA010001664">
    <property type="protein sequence ID" value="KAK3583156.1"/>
    <property type="molecule type" value="Genomic_DNA"/>
</dbReference>
<reference evidence="4" key="1">
    <citation type="journal article" date="2021" name="Genome Biol. Evol.">
        <title>A High-Quality Reference Genome for a Parasitic Bivalve with Doubly Uniparental Inheritance (Bivalvia: Unionida).</title>
        <authorList>
            <person name="Smith C.H."/>
        </authorList>
    </citation>
    <scope>NUCLEOTIDE SEQUENCE</scope>
    <source>
        <strain evidence="4">CHS0354</strain>
    </source>
</reference>
<dbReference type="Pfam" id="PF05168">
    <property type="entry name" value="HEPN"/>
    <property type="match status" value="1"/>
</dbReference>
<feature type="region of interest" description="Disordered" evidence="2">
    <location>
        <begin position="4270"/>
        <end position="4300"/>
    </location>
</feature>
<dbReference type="InterPro" id="IPR036890">
    <property type="entry name" value="HATPase_C_sf"/>
</dbReference>
<dbReference type="Gene3D" id="1.10.287.110">
    <property type="entry name" value="DnaJ domain"/>
    <property type="match status" value="1"/>
</dbReference>
<dbReference type="PANTHER" id="PTHR46919">
    <property type="entry name" value="ZINC FINGER, C3HC4 TYPE (RING FINGER) FAMILY PROTEIN"/>
    <property type="match status" value="1"/>
</dbReference>
<dbReference type="InterPro" id="IPR007842">
    <property type="entry name" value="HEPN_dom"/>
</dbReference>
<dbReference type="InterPro" id="IPR058210">
    <property type="entry name" value="SACS/Nov_dom"/>
</dbReference>
<sequence>MDINEIHEYISRTDNHDQNYTELFHKVNDLPHEQRLKNKELGEQNFKLGNRIKKMMSKRKHTTQTSEQPEQSVVPLKIRSKKESKKKKRRVEYPETDEDEEVSESTEASESDESSDENGSDQVKWFRMIRPSLIKDLKNILSEYPDDGQIIKEFLQNAEDAGATEVKMLLAGKCCNHELSTQRAYKKFFKGPGLCVYNNAEFTEEDWKGICMLNSSVKEKDPIKVGRFGLGFKSVFHITGNNIHSTICKALAIDDCKALKEEDKNCQETCLSNFLFWIQNICSPYVSVYDLCIPIHYDYPCIISGEQLLLLNPHEPEDRVCNVMKLYDMSKFTQTDCLEALNNVFGFSAMVLKKGYYKGTLFWFPLRNVPTDLSDTTYTTTKVLDLFKSFQTDASSILIFLKSLVSVDLFCSDTGTQFDHGMVNPFFRVEIKMDPDSMDRKTKFIDQVLKLNGGYSDSDLDSCRHVCVTITDAQKENEAQIIRVHWTVVDFYKGGEMSDTLKRLSNEKSLSYIPYVGVATCESFNDFQNGGHIFCFMPLPQERKSLTGLPVHINGLFALSRNRRHLKWSSSEQESQGLHIDNDIQWNQCLVQEILPSAYCLLIQEMVTACGNEKEKIDLVYAVFPVLTKVDKKWSNLVDRVKEKLWNMTVLFTQCHGGKWITPGNALFSSFNHYQSLSKKCKEAVKKTLTMYDQNWVDVPQHVGSYFINKPGILDLSPKEFCKILKTSPKYCKFGFEEKVSILEFLVADADYHKLKGLHLLPLQDGNFASFRSRDDCHDKIFLANPSDVDLFPKMENMFLHLGESTQQLGEHFRKMANLGIYQLYELTPGTSFLNLLQETLEKNFGNKYPVQIQASNSNFTLLWIEKVWKYLIKNNIQLKLVEEFPLVPGVGEGKSMKHLTQLKLYHLKDHLILENLLGMSSLTKDLCEALQNLSITVLFSLPAFITFQHVQAYIRPPTQASVLNIFTNIQNSGKLECIDHFNRLASASSRTSIAEYLSKSEGSDWNEQSKKFVQKLELFQEVVSLHVGKIKCLVAADDIKFQCPVDKFPVKFPCRLIVARSDAEANLASLIGVERMSKEDLMKKTLKTIQEGQYSEEEVVNFMTYLIDNFNKYKKCSEITRMARSVSFLRNSALKLCRPDELFDPWDEDLKELFYNEDRFPRDHIIAQSNRRQALTDFGLRSKQDIRASDLLETAKILDSLSSGHVQVDALCRKGRWFMKILNDTCYLSEKIDGKELAFHIKNLKCVLHKSSPANSYPKELIWYGQAAVLSKPTDIRSSQYSNSVGSAMSFIDCEDFPTLANYFKWNTSPPGNKVYEHLRHLIANQPKLKLPTMLHILLDIYTELNKLYICPGMEMERPNFPCIWYGKGFTIPRNVYISENEDLNLGPYLYRLPVAFSHYDGLFEWMGCHSHLTPDVLLEVQQKVNEKHEQHRKSPLLSSQVRSDRQLIIRILEVLKEHGNQLGGEEGYNILFPVQTEDDSQLVLKPGMECIYSTDQNWLWNLGYIEEEGLFHIHKDVSITIAKELGIKSLQQNLMSSAVGIDYEEWGQEESLTRRIHNLLEEGYTDGFSVPKEIIQNADDAHATEVYFLYDERENHESKTKLLDVGMAKCQGPALWAYNNSKFSPEDLKNLTKLSGATKANDTTKIGKFGLGFCSVYNLTDVPSLITGYDIVFYDPHKTHLGKALPGSKPGLKISLTSQKNRKLLKLLDHQFKPFQGIFGCTLKEDSHIPYEGTLFRFPFRTTKRSEIKPHPYSKEDRIELIKKFIEYGGNILLFTQNVVNVKLFHLAKESTDPTQMKLLYSIKKIIQIDPLLSERKSVLEKMTDHCKSSKDLCTNQFKAIQRISIRTFITKEASHLIPVLKQRVGDVETEWLISWTSGRNECLKLMTMMKTSVVPLGAVALLINKDEKNHIIPEKVDKSPFGFYKESHFFCFLPMPLGTKLPVHINATFAVTSDRKQLRVFTQDENQTIESQWNDALLGDAVCNAYLNLLKYLREISDISNKYDCFLLWPCHSSVSCLETNFYRMLVTENWELFRGKVSWAAFSNCLFLAKALTNKKICEISLKTLSEFKKTKTDVVINLPDRIRDLLEKSHKQQLTQRTVKTKSFIKDIFFPNIKSPFWKGKEKDRNKMILHIISERDNDINNAARHIACIPTKPNGDLKMPTELVHPEKDIAKMFSNIDGRFPIKEFKKKNILAGLVEWGMMKSKITSDLLEDRCWSVSVLVNTGRQQSLQRYRAVMSYLEKLNREKSLDKETLSKISKIAFLPVMSKPSGWPFKWKAEEALQQGGGMCSKRSEMLGTFARADQMFSKKYYNIISCSELILDVTESDSLNICFQLGLQDIGDNELSFAGLEKQLLTISETLQDQEGNSEVLALTQRICQYIYAYFDRICLQKQWARERLTKYRSDPVIFIENKFVAPIYTYSKHLLDCKPEFYRVQDFDNYKHFYSAVGVKSTLPPPAICQVLTSMKEEWKNEKLSNQMLQLALNLLHCLAESLKESDTCKTCLDLNIVGIDNNDRLTPVSQLCFDDRDIKSRNKMRYVHPDISENEGNLLGIKTKKKKILNECSKKIAFGQHEDLLNRLIQILEKYPCDFGILKELLQNADDAGATEVHFIKDYRHLKTNKIFDDCFAPLQGPALSVFNNSSFTQTDLEGIQKLGLGSKGNDKFKTGQYGVGFNVVYHLTDVPSFLTKGPEIETGQSLCFLDPMCQYITDATQEQPGMRYIDLEDLRDSCSDVFEGYLEKTFFSSENGTLFRFPLRDRQMAKVSQISASEMSTAQVDKLLEGFKDEIFTALLFVKNVTKIVYSKVNKNGKVVIDYKVEASLSKEDKERRTSFFQSAKPNASDVTDTLCSRFETDYILKIKDNKGKSQVWHVFQNFGFGNCEHFPSNMLEAVKAGFIKCLPVGGVAGHHSSSIECHDQPSMAGKAFCFLPLPIDTGLPVHINGHLSLDDEGRRSLWRDKMDARTTWNSLLLRYVVSPAYVRFIKQMRKDLLPDKVVQKSVMKHQLTSYFKLFPLHTNSKDDYWKDLTKWFYECIVQNEEKVFPLVQKKPKELLIKWIPVKTIGHEFPSYFDIENIPRSKEIVYPGNQYQTIERSTLPKLRRITTVLKDIGMQIVHSNIEVYESMIESGLHVSCLTPEAAMGFLKSHFSSDEDCTLSGIGEDVSQSTFKDRPRVLSLLYFCARSDRFITELDGLPLLVANDKSLHVFSKETPVFFSQFADLHTGSARNFLHPKLVEFFLCKFQNQSGSQIDIWQIGIFKKLDIQQCMQILECTLSAYDYRQQNYIEWIPSSVKQLNMKWISRFWDFIKEQVEENVLSKNENISDFLNREFEQHNDWCLVPAIVQHNHSTKFFLVPLSLAYTVFDFETIENPMLRRVFDKLVLPTICSTLFRVELNMEVKIIQTLVSQTTWPSAVLKGLFFHKEEILRKKNLTDNECTVILEYFCQQMEKEEFSHNTENIKLLKSLPLFLIHTGRVTSLEHYSKVVIAPYSIPVDGLDEWMLHQNICFLKKIEKLSKLHKMVAIDCETHEEFYCNFIIPMFSFLPNKDELTHLKYIRDFVLYKQLSETYTEKQKMVISMLKRCDFISLGDGRRKACDFFSPFVNVFVAMCKDNEFPPPPFRNEDWKHFMKLVGMVSEVTADQFCKFAEDLSRMYQKPKDVPDELARKSQILCEHLFSNESNVLGRVSSIKFIPPFKVDNFLGDIFPQNSTCPISFSNSLSSKFANIAWTCCQILPDFAFPASSYIQEQLNILPQPQLQDVITHTENICEALKFDQSHGKYQNFKIHVIDSVLPEIYQFLMTHGMQMDVLRDRLHRKPILLIPDGPYFVHAEQVVRDGEEIRPYLFRYPMEYGRFYDLFRYLGTAERANINHYASVLNLIHEKCGMNKLLPNEISIVKNALEGLVCCFEDSDNESLKISIDSLYLPSEKWSMVNAIELIVSNHKLYRDKVKAFENLKFFCGFRKLGLCGKNEKKIFSKFPKQWRPKFLSNIVIKRLDKENSDLFPIDSEESRLLQRFLTSKEVLTGLMRLLQNENKALEEETVRSNLANVVVQQVRVICTCLNFQNEKLSGKREESWINRETEENRIQLYFTMQSTVQSQQIFEKLQPQISVIFNSCTDKLLQDKFNHLITIAKCVTAPERIAELLDEAEICNYEVSDKFSFQNMDSIPQLGAYVPEKFHAMLDNAFVLLDIGEIVAYEIEDKLESGNPVFVFAKVLKRVDSTVHSSEIDLKYDIDIGSEIKTVMTIFLYQFIRKEVDIKSLVIRRTSPSTKPESSKPESFKPESSKPESSIPESSNQLKEVKNKIRKMLQEAWTKDEEEKKQIIKRLCLKWHPDKNYGNEQFCTKVFQYIQHLISKFEKGQFEDSDSDDDASTKTRSESSRSSRSSHSKKTSWQGDSNWKSFFNFMGRRAREHRHQYESYSQADFSCPNFSAEPSPQPKEAQRWQNQARLDLAAAKVTLRFAEDHRLHNWVCYQCHQAAEKSLKGARFAIDGNNVPQHSHQLDSIASGLSNVPLIEIARQLQAHVGEHTCMRYPDRFSAPSIPADYFKRDDSTKAFELATQILNLVDEMLEM</sequence>
<dbReference type="NCBIfam" id="NF047352">
    <property type="entry name" value="P_loop_sacsin"/>
    <property type="match status" value="3"/>
</dbReference>
<dbReference type="SMART" id="SM00748">
    <property type="entry name" value="HEPN"/>
    <property type="match status" value="1"/>
</dbReference>
<proteinExistence type="predicted"/>
<comment type="caution">
    <text evidence="4">The sequence shown here is derived from an EMBL/GenBank/DDBJ whole genome shotgun (WGS) entry which is preliminary data.</text>
</comment>
<feature type="domain" description="HEPN" evidence="3">
    <location>
        <begin position="4448"/>
        <end position="4565"/>
    </location>
</feature>
<dbReference type="SUPFAM" id="SSF81593">
    <property type="entry name" value="Nucleotidyltransferase substrate binding subunit/domain"/>
    <property type="match status" value="1"/>
</dbReference>
<dbReference type="InterPro" id="IPR001623">
    <property type="entry name" value="DnaJ_domain"/>
</dbReference>
<dbReference type="CDD" id="cd06257">
    <property type="entry name" value="DnaJ"/>
    <property type="match status" value="1"/>
</dbReference>
<dbReference type="Gene3D" id="1.20.120.330">
    <property type="entry name" value="Nucleotidyltransferases domain 2"/>
    <property type="match status" value="1"/>
</dbReference>
<dbReference type="Gene3D" id="3.30.565.10">
    <property type="entry name" value="Histidine kinase-like ATPase, C-terminal domain"/>
    <property type="match status" value="1"/>
</dbReference>
<evidence type="ECO:0000313" key="4">
    <source>
        <dbReference type="EMBL" id="KAK3583156.1"/>
    </source>
</evidence>